<reference evidence="7 8" key="1">
    <citation type="submission" date="2014-09" db="EMBL/GenBank/DDBJ databases">
        <authorList>
            <person name="Martin A.A."/>
        </authorList>
    </citation>
    <scope>NUCLEOTIDE SEQUENCE</scope>
    <source>
        <strain evidence="8">ED321</strain>
        <strain evidence="7">ED321 Heterogonic</strain>
    </source>
</reference>
<evidence type="ECO:0000256" key="5">
    <source>
        <dbReference type="ARBA" id="ARBA00048204"/>
    </source>
</evidence>
<dbReference type="RefSeq" id="XP_024502827.1">
    <property type="nucleotide sequence ID" value="XM_024648895.1"/>
</dbReference>
<dbReference type="PANTHER" id="PTHR21314:SF0">
    <property type="entry name" value="QUEUOSINE 5'-PHOSPHATE N-GLYCOSYLASE_HYDROLASE"/>
    <property type="match status" value="1"/>
</dbReference>
<dbReference type="WormBase" id="SRAE_1000188600">
    <property type="protein sequence ID" value="SRP00115"/>
    <property type="gene ID" value="WBGene00258496"/>
</dbReference>
<comment type="catalytic activity">
    <reaction evidence="5 6">
        <text>queuosine 5'-phosphate + H2O = queuine + D-ribose 5-phosphate</text>
        <dbReference type="Rhea" id="RHEA:75387"/>
        <dbReference type="ChEBI" id="CHEBI:15377"/>
        <dbReference type="ChEBI" id="CHEBI:17433"/>
        <dbReference type="ChEBI" id="CHEBI:78346"/>
        <dbReference type="ChEBI" id="CHEBI:194371"/>
    </reaction>
    <physiologicalReaction direction="left-to-right" evidence="5 6">
        <dbReference type="Rhea" id="RHEA:75388"/>
    </physiologicalReaction>
</comment>
<sequence>MTDIFEDVLSPRQTGEFVADSRNPNVKCNDAGVMKAAKMIVEAMKNGEIKEVDFDAHELHPKTGCQDSVDWIFFMDLINFSFWSDENVKFHVTYKGTEYSGYFAGCAAVNRALDNQIPITSASFMASVDEKTLKEIFKSDDGGTIPLISERVKVINDAGNVLLKNFSGTFYTAIEKCNKSAKILLNIIVKNFKSFHDFAVYDGKRVSLLKRAQILVADVYGCLKNKNEIGNFYDIEVLTMFADYRVPQVCAYLGALEYSENLMKKLKSKELFKNGEPLEVELRAMSIYCCDKITEKVQKLLDEENNLEMFKSVRKATAMDVDIFLWVYRRSHSKEIEELIPFHRVRSIYY</sequence>
<dbReference type="GO" id="GO:0016787">
    <property type="term" value="F:hydrolase activity"/>
    <property type="evidence" value="ECO:0007669"/>
    <property type="project" value="UniProtKB-KW"/>
</dbReference>
<evidence type="ECO:0000313" key="8">
    <source>
        <dbReference type="Proteomes" id="UP000035682"/>
    </source>
</evidence>
<dbReference type="GO" id="GO:0006400">
    <property type="term" value="P:tRNA modification"/>
    <property type="evidence" value="ECO:0007669"/>
    <property type="project" value="TreeGrafter"/>
</dbReference>
<proteinExistence type="inferred from homology"/>
<dbReference type="EC" id="3.2.2.-" evidence="6"/>
<evidence type="ECO:0000313" key="9">
    <source>
        <dbReference type="WBParaSite" id="SRAE_1000188600.1"/>
    </source>
</evidence>
<evidence type="ECO:0000256" key="1">
    <source>
        <dbReference type="ARBA" id="ARBA00022801"/>
    </source>
</evidence>
<evidence type="ECO:0000256" key="4">
    <source>
        <dbReference type="ARBA" id="ARBA00035393"/>
    </source>
</evidence>
<dbReference type="WBParaSite" id="SRAE_1000188600.1">
    <property type="protein sequence ID" value="SRAE_1000188600.1"/>
    <property type="gene ID" value="WBGene00258496"/>
</dbReference>
<organism evidence="7">
    <name type="scientific">Strongyloides ratti</name>
    <name type="common">Parasitic roundworm</name>
    <dbReference type="NCBI Taxonomy" id="34506"/>
    <lineage>
        <taxon>Eukaryota</taxon>
        <taxon>Metazoa</taxon>
        <taxon>Ecdysozoa</taxon>
        <taxon>Nematoda</taxon>
        <taxon>Chromadorea</taxon>
        <taxon>Rhabditida</taxon>
        <taxon>Tylenchina</taxon>
        <taxon>Panagrolaimomorpha</taxon>
        <taxon>Strongyloidoidea</taxon>
        <taxon>Strongyloididae</taxon>
        <taxon>Strongyloides</taxon>
    </lineage>
</organism>
<reference evidence="9" key="2">
    <citation type="submission" date="2020-12" db="UniProtKB">
        <authorList>
            <consortium name="WormBaseParasite"/>
        </authorList>
    </citation>
    <scope>IDENTIFICATION</scope>
</reference>
<dbReference type="PANTHER" id="PTHR21314">
    <property type="entry name" value="QUEUOSINE 5'-PHOSPHATE N-GLYCOSYLASE_HYDROLASE-RELATED"/>
    <property type="match status" value="1"/>
</dbReference>
<dbReference type="EMBL" id="LN609528">
    <property type="protein sequence ID" value="CEF63626.1"/>
    <property type="molecule type" value="Genomic_DNA"/>
</dbReference>
<dbReference type="OrthoDB" id="10249667at2759"/>
<comment type="similarity">
    <text evidence="2 6">Belongs to the QNG1 protein family.</text>
</comment>
<dbReference type="Proteomes" id="UP000035682">
    <property type="component" value="Unplaced"/>
</dbReference>
<dbReference type="InterPro" id="IPR019438">
    <property type="entry name" value="Q_salvage"/>
</dbReference>
<dbReference type="OMA" id="FSFWSEE"/>
<comment type="function">
    <text evidence="6">Catalyzes the hydrolysis of queuosine 5'-phosphate, releasing the nucleobase queuine (q). Is required for salvage of queuine from exogenous queuosine (Q) that is imported and then converted to queuosine 5'-phosphate intracellularly.</text>
</comment>
<evidence type="ECO:0000256" key="2">
    <source>
        <dbReference type="ARBA" id="ARBA00035119"/>
    </source>
</evidence>
<accession>A0A090L1G2</accession>
<evidence type="ECO:0000256" key="3">
    <source>
        <dbReference type="ARBA" id="ARBA00035306"/>
    </source>
</evidence>
<evidence type="ECO:0000313" key="10">
    <source>
        <dbReference type="WormBase" id="SRAE_1000188600"/>
    </source>
</evidence>
<keyword evidence="1 6" id="KW-0378">Hydrolase</keyword>
<gene>
    <name evidence="7 9 10" type="ORF">SRAE_1000188600</name>
</gene>
<dbReference type="Pfam" id="PF10343">
    <property type="entry name" value="Q_salvage"/>
    <property type="match status" value="1"/>
</dbReference>
<evidence type="ECO:0000313" key="7">
    <source>
        <dbReference type="EMBL" id="CEF63626.1"/>
    </source>
</evidence>
<dbReference type="AlphaFoldDB" id="A0A090L1G2"/>
<protein>
    <recommendedName>
        <fullName evidence="3 6">Queuosine 5'-phosphate N-glycosylase/hydrolase</fullName>
        <ecNumber evidence="6">3.2.2.-</ecNumber>
    </recommendedName>
    <alternativeName>
        <fullName evidence="4 6">Queuosine-nucleotide N-glycosylase/hydrolase</fullName>
    </alternativeName>
</protein>
<dbReference type="CTD" id="36375991"/>
<dbReference type="STRING" id="34506.A0A090L1G2"/>
<dbReference type="GeneID" id="36375991"/>
<evidence type="ECO:0000256" key="6">
    <source>
        <dbReference type="RuleBase" id="RU365002"/>
    </source>
</evidence>
<keyword evidence="8" id="KW-1185">Reference proteome</keyword>
<name>A0A090L1G2_STRRB</name>